<dbReference type="STRING" id="290397.Adeh_1696"/>
<feature type="binding site" description="axial binding residue" evidence="6">
    <location>
        <position position="43"/>
    </location>
    <ligand>
        <name>heme c</name>
        <dbReference type="ChEBI" id="CHEBI:61717"/>
        <label>1</label>
    </ligand>
    <ligandPart>
        <name>Fe</name>
        <dbReference type="ChEBI" id="CHEBI:18248"/>
    </ligandPart>
</feature>
<dbReference type="GO" id="GO:0009055">
    <property type="term" value="F:electron transfer activity"/>
    <property type="evidence" value="ECO:0007669"/>
    <property type="project" value="InterPro"/>
</dbReference>
<keyword evidence="7" id="KW-0732">Signal</keyword>
<dbReference type="Gene3D" id="3.90.10.10">
    <property type="entry name" value="Cytochrome C3"/>
    <property type="match status" value="1"/>
</dbReference>
<proteinExistence type="predicted"/>
<dbReference type="GO" id="GO:0020037">
    <property type="term" value="F:heme binding"/>
    <property type="evidence" value="ECO:0007669"/>
    <property type="project" value="InterPro"/>
</dbReference>
<dbReference type="RefSeq" id="WP_011420752.1">
    <property type="nucleotide sequence ID" value="NC_007760.1"/>
</dbReference>
<evidence type="ECO:0000259" key="8">
    <source>
        <dbReference type="Pfam" id="PF02085"/>
    </source>
</evidence>
<comment type="cofactor">
    <cofactor evidence="6">
        <name>heme c</name>
        <dbReference type="ChEBI" id="CHEBI:61717"/>
    </cofactor>
    <text evidence="6">Binds 4 heme c groups covalently per monomer.</text>
</comment>
<dbReference type="Pfam" id="PF02085">
    <property type="entry name" value="Cytochrom_CIII"/>
    <property type="match status" value="1"/>
</dbReference>
<name>Q2III7_ANADE</name>
<dbReference type="GO" id="GO:0046872">
    <property type="term" value="F:metal ion binding"/>
    <property type="evidence" value="ECO:0007669"/>
    <property type="project" value="UniProtKB-KW"/>
</dbReference>
<accession>Q2III7</accession>
<keyword evidence="5 6" id="KW-0408">Iron</keyword>
<dbReference type="eggNOG" id="ENOG50349AP">
    <property type="taxonomic scope" value="Bacteria"/>
</dbReference>
<dbReference type="InterPro" id="IPR020942">
    <property type="entry name" value="Cyt_c_III_dom"/>
</dbReference>
<keyword evidence="4" id="KW-0249">Electron transport</keyword>
<dbReference type="HOGENOM" id="CLU_188310_0_0_7"/>
<evidence type="ECO:0000313" key="9">
    <source>
        <dbReference type="EMBL" id="ABC81469.1"/>
    </source>
</evidence>
<feature type="binding site" description="axial binding residue" evidence="6">
    <location>
        <position position="40"/>
    </location>
    <ligand>
        <name>heme c</name>
        <dbReference type="ChEBI" id="CHEBI:61717"/>
        <label>1</label>
    </ligand>
    <ligandPart>
        <name>Fe</name>
        <dbReference type="ChEBI" id="CHEBI:18248"/>
    </ligandPart>
</feature>
<evidence type="ECO:0000256" key="6">
    <source>
        <dbReference type="PIRSR" id="PIRSR602322-1"/>
    </source>
</evidence>
<keyword evidence="2 6" id="KW-0349">Heme</keyword>
<feature type="binding site" description="axial binding residue" evidence="6">
    <location>
        <position position="54"/>
    </location>
    <ligand>
        <name>heme c</name>
        <dbReference type="ChEBI" id="CHEBI:61717"/>
        <label>3</label>
    </ligand>
    <ligandPart>
        <name>Fe</name>
        <dbReference type="ChEBI" id="CHEBI:18248"/>
    </ligandPart>
</feature>
<organism evidence="9 10">
    <name type="scientific">Anaeromyxobacter dehalogenans (strain 2CP-C)</name>
    <dbReference type="NCBI Taxonomy" id="290397"/>
    <lineage>
        <taxon>Bacteria</taxon>
        <taxon>Pseudomonadati</taxon>
        <taxon>Myxococcota</taxon>
        <taxon>Myxococcia</taxon>
        <taxon>Myxococcales</taxon>
        <taxon>Cystobacterineae</taxon>
        <taxon>Anaeromyxobacteraceae</taxon>
        <taxon>Anaeromyxobacter</taxon>
    </lineage>
</organism>
<evidence type="ECO:0000256" key="1">
    <source>
        <dbReference type="ARBA" id="ARBA00022448"/>
    </source>
</evidence>
<gene>
    <name evidence="9" type="ordered locus">Adeh_1696</name>
</gene>
<evidence type="ECO:0000256" key="7">
    <source>
        <dbReference type="SAM" id="SignalP"/>
    </source>
</evidence>
<protein>
    <submittedName>
        <fullName evidence="9">Cytochrome c3</fullName>
    </submittedName>
</protein>
<feature type="chain" id="PRO_5004210117" evidence="7">
    <location>
        <begin position="21"/>
        <end position="95"/>
    </location>
</feature>
<dbReference type="AlphaFoldDB" id="Q2III7"/>
<dbReference type="OrthoDB" id="5421852at2"/>
<keyword evidence="3 6" id="KW-0479">Metal-binding</keyword>
<dbReference type="EMBL" id="CP000251">
    <property type="protein sequence ID" value="ABC81469.1"/>
    <property type="molecule type" value="Genomic_DNA"/>
</dbReference>
<dbReference type="PRINTS" id="PR00609">
    <property type="entry name" value="CYTOCHROMEC3"/>
</dbReference>
<evidence type="ECO:0000313" key="10">
    <source>
        <dbReference type="Proteomes" id="UP000001935"/>
    </source>
</evidence>
<dbReference type="Proteomes" id="UP000001935">
    <property type="component" value="Chromosome"/>
</dbReference>
<reference evidence="9 10" key="1">
    <citation type="submission" date="2006-01" db="EMBL/GenBank/DDBJ databases">
        <title>Complete sequence of Anaeromyxobacter dehalogenans 2CP-C.</title>
        <authorList>
            <consortium name="US DOE Joint Genome Institute"/>
            <person name="Copeland A."/>
            <person name="Lucas S."/>
            <person name="Lapidus A."/>
            <person name="Barry K."/>
            <person name="Detter J.C."/>
            <person name="Glavina T."/>
            <person name="Hammon N."/>
            <person name="Israni S."/>
            <person name="Pitluck S."/>
            <person name="Brettin T."/>
            <person name="Bruce D."/>
            <person name="Han C."/>
            <person name="Tapia R."/>
            <person name="Gilna P."/>
            <person name="Kiss H."/>
            <person name="Schmutz J."/>
            <person name="Larimer F."/>
            <person name="Land M."/>
            <person name="Kyrpides N."/>
            <person name="Anderson I."/>
            <person name="Sanford R.A."/>
            <person name="Ritalahti K.M."/>
            <person name="Thomas H.S."/>
            <person name="Kirby J.R."/>
            <person name="Zhulin I.B."/>
            <person name="Loeffler F.E."/>
            <person name="Richardson P."/>
        </authorList>
    </citation>
    <scope>NUCLEOTIDE SEQUENCE [LARGE SCALE GENOMIC DNA]</scope>
    <source>
        <strain evidence="9 10">2CP-C</strain>
    </source>
</reference>
<dbReference type="InterPro" id="IPR036280">
    <property type="entry name" value="Multihaem_cyt_sf"/>
</dbReference>
<feature type="binding site" description="axial binding residue" evidence="6">
    <location>
        <position position="53"/>
    </location>
    <ligand>
        <name>heme c</name>
        <dbReference type="ChEBI" id="CHEBI:61717"/>
        <label>1</label>
    </ligand>
    <ligandPart>
        <name>Fe</name>
        <dbReference type="ChEBI" id="CHEBI:18248"/>
    </ligandPart>
</feature>
<sequence>MTKYLAALFAALTVAVVAVAAEPPATLTLQAKPGNVTFPHKAHADKLGKCETCHATAAGGKIEGFGKDKAHGLCIECHKKEAKGPTKCAECHKKA</sequence>
<dbReference type="SUPFAM" id="SSF48695">
    <property type="entry name" value="Multiheme cytochromes"/>
    <property type="match status" value="1"/>
</dbReference>
<evidence type="ECO:0000256" key="5">
    <source>
        <dbReference type="ARBA" id="ARBA00023004"/>
    </source>
</evidence>
<feature type="signal peptide" evidence="7">
    <location>
        <begin position="1"/>
        <end position="20"/>
    </location>
</feature>
<evidence type="ECO:0000256" key="2">
    <source>
        <dbReference type="ARBA" id="ARBA00022617"/>
    </source>
</evidence>
<dbReference type="KEGG" id="ade:Adeh_1696"/>
<keyword evidence="1" id="KW-0813">Transport</keyword>
<evidence type="ECO:0000256" key="3">
    <source>
        <dbReference type="ARBA" id="ARBA00022723"/>
    </source>
</evidence>
<feature type="domain" description="Class III cytochrome C" evidence="8">
    <location>
        <begin position="22"/>
        <end position="70"/>
    </location>
</feature>
<dbReference type="InterPro" id="IPR002322">
    <property type="entry name" value="Cyt_c_III"/>
</dbReference>
<evidence type="ECO:0000256" key="4">
    <source>
        <dbReference type="ARBA" id="ARBA00022982"/>
    </source>
</evidence>
<dbReference type="CDD" id="cd08168">
    <property type="entry name" value="Cytochrom_C3"/>
    <property type="match status" value="1"/>
</dbReference>
<feature type="binding site" description="axial binding residue" evidence="6">
    <location>
        <position position="50"/>
    </location>
    <ligand>
        <name>heme c</name>
        <dbReference type="ChEBI" id="CHEBI:61717"/>
        <label>1</label>
    </ligand>
    <ligandPart>
        <name>Fe</name>
        <dbReference type="ChEBI" id="CHEBI:18248"/>
    </ligandPart>
</feature>